<accession>A0A4S4N4R5</accession>
<dbReference type="SUPFAM" id="SSF49503">
    <property type="entry name" value="Cupredoxins"/>
    <property type="match status" value="1"/>
</dbReference>
<feature type="chain" id="PRO_5020538396" description="Extracellular metalloproteinase" evidence="1">
    <location>
        <begin position="20"/>
        <end position="427"/>
    </location>
</feature>
<dbReference type="InterPro" id="IPR008972">
    <property type="entry name" value="Cupredoxin"/>
</dbReference>
<dbReference type="InterPro" id="IPR052953">
    <property type="entry name" value="Ser-rich/MCO-related"/>
</dbReference>
<reference evidence="2 3" key="1">
    <citation type="submission" date="2019-02" db="EMBL/GenBank/DDBJ databases">
        <title>Genome sequencing of the rare red list fungi Antrodiella citrinella (Flaviporus citrinellus).</title>
        <authorList>
            <person name="Buettner E."/>
            <person name="Kellner H."/>
        </authorList>
    </citation>
    <scope>NUCLEOTIDE SEQUENCE [LARGE SCALE GENOMIC DNA]</scope>
    <source>
        <strain evidence="2 3">DSM 108506</strain>
    </source>
</reference>
<dbReference type="OrthoDB" id="2331100at2759"/>
<gene>
    <name evidence="2" type="ORF">EUX98_g1110</name>
</gene>
<keyword evidence="1" id="KW-0732">Signal</keyword>
<evidence type="ECO:0000313" key="2">
    <source>
        <dbReference type="EMBL" id="THH33097.1"/>
    </source>
</evidence>
<dbReference type="Gene3D" id="2.60.40.420">
    <property type="entry name" value="Cupredoxins - blue copper proteins"/>
    <property type="match status" value="1"/>
</dbReference>
<dbReference type="PANTHER" id="PTHR34883:SF15">
    <property type="entry name" value="EXTRACELLULAR SERINE-RICH PROTEIN"/>
    <property type="match status" value="1"/>
</dbReference>
<proteinExistence type="predicted"/>
<sequence>MRTFTAVIAVLSTFAAVSAKNIVVTVGGNTTSNATSVFQPAEIFANLNDIVVFSFTQGNHTVTQSSFGNPCIFLDFTNTTQHGFDSGFRNAGNGSNVTIETVPITPELVNQTLWFFDFNTCAEGGVGGININDSSTATLDGIVLDEIVLSEDLSLRCVIGAALKHVLEPYRYSGDFRVQPAPSSGALVAALYDPDVAGNIADDDHTGEGDYDVGCKDTSVSHSTKCQDDEHGHSLIPDSNVDGKAIAYLWLGERYPDDRNGGGGRRRPGFPNYAVAAVAMMENPRNFSDFDFFTMQRHLPDLYAFIDWKEKAEREALSHPLDVGNVLGVEIDAFFNRHQQLEFTLDGEELPEETKDIIMKHPRDPSKDVQDMLIPSSPGSLVHFQITKVVRDRPGTFCRVFFRPAKADTKERSHGGVPDTCLSQVVR</sequence>
<organism evidence="2 3">
    <name type="scientific">Antrodiella citrinella</name>
    <dbReference type="NCBI Taxonomy" id="2447956"/>
    <lineage>
        <taxon>Eukaryota</taxon>
        <taxon>Fungi</taxon>
        <taxon>Dikarya</taxon>
        <taxon>Basidiomycota</taxon>
        <taxon>Agaricomycotina</taxon>
        <taxon>Agaricomycetes</taxon>
        <taxon>Polyporales</taxon>
        <taxon>Steccherinaceae</taxon>
        <taxon>Antrodiella</taxon>
    </lineage>
</organism>
<evidence type="ECO:0000313" key="3">
    <source>
        <dbReference type="Proteomes" id="UP000308730"/>
    </source>
</evidence>
<feature type="signal peptide" evidence="1">
    <location>
        <begin position="1"/>
        <end position="19"/>
    </location>
</feature>
<dbReference type="EMBL" id="SGPM01000011">
    <property type="protein sequence ID" value="THH33097.1"/>
    <property type="molecule type" value="Genomic_DNA"/>
</dbReference>
<dbReference type="PANTHER" id="PTHR34883">
    <property type="entry name" value="SERINE-RICH PROTEIN, PUTATIVE-RELATED-RELATED"/>
    <property type="match status" value="1"/>
</dbReference>
<evidence type="ECO:0008006" key="4">
    <source>
        <dbReference type="Google" id="ProtNLM"/>
    </source>
</evidence>
<dbReference type="Proteomes" id="UP000308730">
    <property type="component" value="Unassembled WGS sequence"/>
</dbReference>
<protein>
    <recommendedName>
        <fullName evidence="4">Extracellular metalloproteinase</fullName>
    </recommendedName>
</protein>
<dbReference type="AlphaFoldDB" id="A0A4S4N4R5"/>
<keyword evidence="3" id="KW-1185">Reference proteome</keyword>
<name>A0A4S4N4R5_9APHY</name>
<comment type="caution">
    <text evidence="2">The sequence shown here is derived from an EMBL/GenBank/DDBJ whole genome shotgun (WGS) entry which is preliminary data.</text>
</comment>
<evidence type="ECO:0000256" key="1">
    <source>
        <dbReference type="SAM" id="SignalP"/>
    </source>
</evidence>